<gene>
    <name evidence="1" type="ORF">POF50_004320</name>
</gene>
<comment type="caution">
    <text evidence="1">The sequence shown here is derived from an EMBL/GenBank/DDBJ whole genome shotgun (WGS) entry which is preliminary data.</text>
</comment>
<evidence type="ECO:0000313" key="1">
    <source>
        <dbReference type="EMBL" id="MDI5968578.1"/>
    </source>
</evidence>
<sequence>MPHADWSRRMMNRAMCFEGAAVLDSGALYSVANSHTPEGARLNDTSLSGALRLITPMVAFSNCCGMRMCWEADCSREHVADPQLGLHAFHDRHGFEIVQPSIGFALQAGTLYGRCAEQHVVGSEVLSSCHAALLAKRENLPLVSVEDARYCYVPIPGLESIPVDFV</sequence>
<name>A0AA90K755_9ACTN</name>
<protein>
    <submittedName>
        <fullName evidence="1">Uncharacterized protein</fullName>
    </submittedName>
</protein>
<reference evidence="1" key="1">
    <citation type="submission" date="2023-05" db="EMBL/GenBank/DDBJ databases">
        <title>Streptantibioticus silvisoli sp. nov., acidotolerant actinomycetes 1 from pine litter.</title>
        <authorList>
            <person name="Swiecimska M."/>
            <person name="Golinska P."/>
            <person name="Sangal V."/>
            <person name="Wachnowicz B."/>
            <person name="Goodfellow M."/>
        </authorList>
    </citation>
    <scope>NUCLEOTIDE SEQUENCE</scope>
    <source>
        <strain evidence="1">SL13</strain>
    </source>
</reference>
<proteinExistence type="predicted"/>
<dbReference type="AlphaFoldDB" id="A0AA90K755"/>
<dbReference type="EMBL" id="JABXJJ020000004">
    <property type="protein sequence ID" value="MDI5968578.1"/>
    <property type="molecule type" value="Genomic_DNA"/>
</dbReference>
<dbReference type="RefSeq" id="WP_271314390.1">
    <property type="nucleotide sequence ID" value="NZ_JABXJJ020000004.1"/>
</dbReference>
<organism evidence="1">
    <name type="scientific">Streptantibioticus silvisoli</name>
    <dbReference type="NCBI Taxonomy" id="2705255"/>
    <lineage>
        <taxon>Bacteria</taxon>
        <taxon>Bacillati</taxon>
        <taxon>Actinomycetota</taxon>
        <taxon>Actinomycetes</taxon>
        <taxon>Kitasatosporales</taxon>
        <taxon>Streptomycetaceae</taxon>
        <taxon>Streptantibioticus</taxon>
    </lineage>
</organism>
<accession>A0AA90K755</accession>